<evidence type="ECO:0000313" key="2">
    <source>
        <dbReference type="EMBL" id="KAL0947876.1"/>
    </source>
</evidence>
<evidence type="ECO:0000313" key="3">
    <source>
        <dbReference type="Proteomes" id="UP001556367"/>
    </source>
</evidence>
<accession>A0ABR3IXC9</accession>
<keyword evidence="3" id="KW-1185">Reference proteome</keyword>
<name>A0ABR3IXC9_9AGAR</name>
<protein>
    <submittedName>
        <fullName evidence="2">Uncharacterized protein</fullName>
    </submittedName>
</protein>
<sequence>MGHTADFAPHTLFALSIYEAYRLKRHATPPCFPHTSLSRLVASIHCIVQTLRSAYPSPSPPTTRTNPRRAAAPTPPSSPA</sequence>
<organism evidence="2 3">
    <name type="scientific">Hohenbuehelia grisea</name>
    <dbReference type="NCBI Taxonomy" id="104357"/>
    <lineage>
        <taxon>Eukaryota</taxon>
        <taxon>Fungi</taxon>
        <taxon>Dikarya</taxon>
        <taxon>Basidiomycota</taxon>
        <taxon>Agaricomycotina</taxon>
        <taxon>Agaricomycetes</taxon>
        <taxon>Agaricomycetidae</taxon>
        <taxon>Agaricales</taxon>
        <taxon>Pleurotineae</taxon>
        <taxon>Pleurotaceae</taxon>
        <taxon>Hohenbuehelia</taxon>
    </lineage>
</organism>
<dbReference type="Proteomes" id="UP001556367">
    <property type="component" value="Unassembled WGS sequence"/>
</dbReference>
<feature type="compositionally biased region" description="Low complexity" evidence="1">
    <location>
        <begin position="53"/>
        <end position="72"/>
    </location>
</feature>
<evidence type="ECO:0000256" key="1">
    <source>
        <dbReference type="SAM" id="MobiDB-lite"/>
    </source>
</evidence>
<dbReference type="EMBL" id="JASNQZ010000014">
    <property type="protein sequence ID" value="KAL0947876.1"/>
    <property type="molecule type" value="Genomic_DNA"/>
</dbReference>
<proteinExistence type="predicted"/>
<gene>
    <name evidence="2" type="ORF">HGRIS_010511</name>
</gene>
<reference evidence="3" key="1">
    <citation type="submission" date="2024-06" db="EMBL/GenBank/DDBJ databases">
        <title>Multi-omics analyses provide insights into the biosynthesis of the anticancer antibiotic pleurotin in Hohenbuehelia grisea.</title>
        <authorList>
            <person name="Weaver J.A."/>
            <person name="Alberti F."/>
        </authorList>
    </citation>
    <scope>NUCLEOTIDE SEQUENCE [LARGE SCALE GENOMIC DNA]</scope>
    <source>
        <strain evidence="3">T-177</strain>
    </source>
</reference>
<feature type="region of interest" description="Disordered" evidence="1">
    <location>
        <begin position="53"/>
        <end position="80"/>
    </location>
</feature>
<comment type="caution">
    <text evidence="2">The sequence shown here is derived from an EMBL/GenBank/DDBJ whole genome shotgun (WGS) entry which is preliminary data.</text>
</comment>